<feature type="domain" description="HTH tetR-type" evidence="5">
    <location>
        <begin position="18"/>
        <end position="78"/>
    </location>
</feature>
<evidence type="ECO:0000256" key="3">
    <source>
        <dbReference type="ARBA" id="ARBA00023163"/>
    </source>
</evidence>
<sequence length="200" mass="22283">MKVVRRSYVMTARKDAAELTATRLVGAMQELFAERRYDDITLDAVAERAGVTLQTLLRRFGSKAGLLAAAAEDGLARVEQQRSGAVGNDLRGCVKNLFDHYEEWGTISLRLLAEEERIPEIAGITARAREMHAKWVEQAFAGALAGHRSVARQRLHAQLVVCCDVYVWKLLRRDLGHSRAEAERVVLGLLESLMPTQKEG</sequence>
<keyword evidence="3" id="KW-0804">Transcription</keyword>
<dbReference type="Gene3D" id="1.10.357.10">
    <property type="entry name" value="Tetracycline Repressor, domain 2"/>
    <property type="match status" value="1"/>
</dbReference>
<dbReference type="Proteomes" id="UP000064967">
    <property type="component" value="Chromosome"/>
</dbReference>
<dbReference type="PROSITE" id="PS50977">
    <property type="entry name" value="HTH_TETR_2"/>
    <property type="match status" value="1"/>
</dbReference>
<dbReference type="GO" id="GO:0003700">
    <property type="term" value="F:DNA-binding transcription factor activity"/>
    <property type="evidence" value="ECO:0007669"/>
    <property type="project" value="TreeGrafter"/>
</dbReference>
<evidence type="ECO:0000313" key="6">
    <source>
        <dbReference type="EMBL" id="AKU97644.1"/>
    </source>
</evidence>
<evidence type="ECO:0000256" key="2">
    <source>
        <dbReference type="ARBA" id="ARBA00023125"/>
    </source>
</evidence>
<dbReference type="KEGG" id="llu:AKJ09_04308"/>
<feature type="DNA-binding region" description="H-T-H motif" evidence="4">
    <location>
        <begin position="41"/>
        <end position="60"/>
    </location>
</feature>
<organism evidence="6 7">
    <name type="scientific">Labilithrix luteola</name>
    <dbReference type="NCBI Taxonomy" id="1391654"/>
    <lineage>
        <taxon>Bacteria</taxon>
        <taxon>Pseudomonadati</taxon>
        <taxon>Myxococcota</taxon>
        <taxon>Polyangia</taxon>
        <taxon>Polyangiales</taxon>
        <taxon>Labilitrichaceae</taxon>
        <taxon>Labilithrix</taxon>
    </lineage>
</organism>
<protein>
    <submittedName>
        <fullName evidence="6">Transcriptional regulator, TetR family</fullName>
    </submittedName>
</protein>
<keyword evidence="2 4" id="KW-0238">DNA-binding</keyword>
<dbReference type="PANTHER" id="PTHR30055:SF234">
    <property type="entry name" value="HTH-TYPE TRANSCRIPTIONAL REGULATOR BETI"/>
    <property type="match status" value="1"/>
</dbReference>
<dbReference type="SUPFAM" id="SSF46689">
    <property type="entry name" value="Homeodomain-like"/>
    <property type="match status" value="1"/>
</dbReference>
<keyword evidence="7" id="KW-1185">Reference proteome</keyword>
<dbReference type="InterPro" id="IPR009057">
    <property type="entry name" value="Homeodomain-like_sf"/>
</dbReference>
<evidence type="ECO:0000256" key="4">
    <source>
        <dbReference type="PROSITE-ProRule" id="PRU00335"/>
    </source>
</evidence>
<gene>
    <name evidence="6" type="ORF">AKJ09_04308</name>
</gene>
<keyword evidence="1" id="KW-0805">Transcription regulation</keyword>
<dbReference type="EMBL" id="CP012333">
    <property type="protein sequence ID" value="AKU97644.1"/>
    <property type="molecule type" value="Genomic_DNA"/>
</dbReference>
<reference evidence="6 7" key="1">
    <citation type="submission" date="2015-08" db="EMBL/GenBank/DDBJ databases">
        <authorList>
            <person name="Babu N.S."/>
            <person name="Beckwith C.J."/>
            <person name="Beseler K.G."/>
            <person name="Brison A."/>
            <person name="Carone J.V."/>
            <person name="Caskin T.P."/>
            <person name="Diamond M."/>
            <person name="Durham M.E."/>
            <person name="Foxe J.M."/>
            <person name="Go M."/>
            <person name="Henderson B.A."/>
            <person name="Jones I.B."/>
            <person name="McGettigan J.A."/>
            <person name="Micheletti S.J."/>
            <person name="Nasrallah M.E."/>
            <person name="Ortiz D."/>
            <person name="Piller C.R."/>
            <person name="Privatt S.R."/>
            <person name="Schneider S.L."/>
            <person name="Sharp S."/>
            <person name="Smith T.C."/>
            <person name="Stanton J.D."/>
            <person name="Ullery H.E."/>
            <person name="Wilson R.J."/>
            <person name="Serrano M.G."/>
            <person name="Buck G."/>
            <person name="Lee V."/>
            <person name="Wang Y."/>
            <person name="Carvalho R."/>
            <person name="Voegtly L."/>
            <person name="Shi R."/>
            <person name="Duckworth R."/>
            <person name="Johnson A."/>
            <person name="Loviza R."/>
            <person name="Walstead R."/>
            <person name="Shah Z."/>
            <person name="Kiflezghi M."/>
            <person name="Wade K."/>
            <person name="Ball S.L."/>
            <person name="Bradley K.W."/>
            <person name="Asai D.J."/>
            <person name="Bowman C.A."/>
            <person name="Russell D.A."/>
            <person name="Pope W.H."/>
            <person name="Jacobs-Sera D."/>
            <person name="Hendrix R.W."/>
            <person name="Hatfull G.F."/>
        </authorList>
    </citation>
    <scope>NUCLEOTIDE SEQUENCE [LARGE SCALE GENOMIC DNA]</scope>
    <source>
        <strain evidence="6 7">DSM 27648</strain>
    </source>
</reference>
<dbReference type="PANTHER" id="PTHR30055">
    <property type="entry name" value="HTH-TYPE TRANSCRIPTIONAL REGULATOR RUTR"/>
    <property type="match status" value="1"/>
</dbReference>
<evidence type="ECO:0000313" key="7">
    <source>
        <dbReference type="Proteomes" id="UP000064967"/>
    </source>
</evidence>
<evidence type="ECO:0000256" key="1">
    <source>
        <dbReference type="ARBA" id="ARBA00023015"/>
    </source>
</evidence>
<dbReference type="RefSeq" id="WP_146648748.1">
    <property type="nucleotide sequence ID" value="NZ_CP012333.1"/>
</dbReference>
<name>A0A0K1PWY1_9BACT</name>
<dbReference type="OrthoDB" id="5365491at2"/>
<dbReference type="PRINTS" id="PR00455">
    <property type="entry name" value="HTHTETR"/>
</dbReference>
<dbReference type="InterPro" id="IPR050109">
    <property type="entry name" value="HTH-type_TetR-like_transc_reg"/>
</dbReference>
<proteinExistence type="predicted"/>
<accession>A0A0K1PWY1</accession>
<dbReference type="STRING" id="1391654.AKJ09_04308"/>
<dbReference type="Pfam" id="PF00440">
    <property type="entry name" value="TetR_N"/>
    <property type="match status" value="1"/>
</dbReference>
<evidence type="ECO:0000259" key="5">
    <source>
        <dbReference type="PROSITE" id="PS50977"/>
    </source>
</evidence>
<dbReference type="InterPro" id="IPR001647">
    <property type="entry name" value="HTH_TetR"/>
</dbReference>
<dbReference type="GO" id="GO:0000976">
    <property type="term" value="F:transcription cis-regulatory region binding"/>
    <property type="evidence" value="ECO:0007669"/>
    <property type="project" value="TreeGrafter"/>
</dbReference>
<dbReference type="AlphaFoldDB" id="A0A0K1PWY1"/>